<dbReference type="KEGG" id="ctak:4412677_00341"/>
<dbReference type="EMBL" id="LT906465">
    <property type="protein sequence ID" value="SNV34851.1"/>
    <property type="molecule type" value="Genomic_DNA"/>
</dbReference>
<evidence type="ECO:0000313" key="3">
    <source>
        <dbReference type="EMBL" id="SNV35030.1"/>
    </source>
</evidence>
<evidence type="ECO:0000313" key="4">
    <source>
        <dbReference type="EMBL" id="SNV36409.1"/>
    </source>
</evidence>
<sequence>MKVHAVLHIPTLHGKIFERIFPMWKYAKLLPSKTHKIKLNF</sequence>
<proteinExistence type="predicted"/>
<dbReference type="EMBL" id="LT906465">
    <property type="protein sequence ID" value="SNV34680.1"/>
    <property type="molecule type" value="Genomic_DNA"/>
</dbReference>
<dbReference type="KEGG" id="ctak:4412677_00385"/>
<dbReference type="KEGG" id="ctak:4412677_00538"/>
<dbReference type="KEGG" id="ctak:4412677_00366"/>
<protein>
    <submittedName>
        <fullName evidence="1">Uncharacterized protein</fullName>
    </submittedName>
</protein>
<evidence type="ECO:0000313" key="2">
    <source>
        <dbReference type="EMBL" id="SNV34851.1"/>
    </source>
</evidence>
<accession>A0A239WKR6</accession>
<gene>
    <name evidence="1" type="ORF">SAMEA4412677_00341</name>
    <name evidence="2" type="ORF">SAMEA4412677_00366</name>
    <name evidence="3" type="ORF">SAMEA4412677_00385</name>
    <name evidence="4" type="ORF">SAMEA4412677_00538</name>
</gene>
<dbReference type="Proteomes" id="UP000215196">
    <property type="component" value="Chromosome 1"/>
</dbReference>
<evidence type="ECO:0000313" key="5">
    <source>
        <dbReference type="Proteomes" id="UP000215196"/>
    </source>
</evidence>
<organism evidence="1 5">
    <name type="scientific">Chryseobacterium taklimakanense</name>
    <dbReference type="NCBI Taxonomy" id="536441"/>
    <lineage>
        <taxon>Bacteria</taxon>
        <taxon>Pseudomonadati</taxon>
        <taxon>Bacteroidota</taxon>
        <taxon>Flavobacteriia</taxon>
        <taxon>Flavobacteriales</taxon>
        <taxon>Weeksellaceae</taxon>
        <taxon>Chryseobacterium group</taxon>
        <taxon>Chryseobacterium</taxon>
    </lineage>
</organism>
<reference evidence="1 5" key="1">
    <citation type="submission" date="2017-06" db="EMBL/GenBank/DDBJ databases">
        <authorList>
            <consortium name="Pathogen Informatics"/>
        </authorList>
    </citation>
    <scope>NUCLEOTIDE SEQUENCE [LARGE SCALE GENOMIC DNA]</scope>
    <source>
        <strain evidence="1 5">NCTC13490</strain>
    </source>
</reference>
<dbReference type="EMBL" id="LT906465">
    <property type="protein sequence ID" value="SNV35030.1"/>
    <property type="molecule type" value="Genomic_DNA"/>
</dbReference>
<dbReference type="EMBL" id="LT906465">
    <property type="protein sequence ID" value="SNV36409.1"/>
    <property type="molecule type" value="Genomic_DNA"/>
</dbReference>
<keyword evidence="5" id="KW-1185">Reference proteome</keyword>
<dbReference type="AlphaFoldDB" id="A0A239WKR6"/>
<name>A0A239WKR6_9FLAO</name>
<evidence type="ECO:0000313" key="1">
    <source>
        <dbReference type="EMBL" id="SNV34680.1"/>
    </source>
</evidence>